<reference evidence="2" key="1">
    <citation type="journal article" date="2017" name="Genome Announc.">
        <title>Twelve Complete Reference Genomes of Clinical Isolates in the Capnocytophaga Genus.</title>
        <authorList>
            <person name="Villarma A."/>
            <person name="Gulvik C.A."/>
            <person name="Rowe L.A."/>
            <person name="Sheth M."/>
            <person name="Juieng P."/>
            <person name="Nicholson A.C."/>
            <person name="Loparev V.N."/>
            <person name="McQuiston J.R."/>
        </authorList>
    </citation>
    <scope>NUCLEOTIDE SEQUENCE</scope>
    <source>
        <strain evidence="2">KC1668</strain>
    </source>
</reference>
<gene>
    <name evidence="2" type="ORF">CGC55_03125</name>
    <name evidence="3" type="ORF">CGC55_13720</name>
    <name evidence="4" type="ORF">NCTC11653_00419</name>
</gene>
<evidence type="ECO:0000313" key="5">
    <source>
        <dbReference type="Proteomes" id="UP000217301"/>
    </source>
</evidence>
<dbReference type="AlphaFoldDB" id="A0AAX2I814"/>
<dbReference type="EMBL" id="CP022385">
    <property type="protein sequence ID" value="ATA85491.1"/>
    <property type="molecule type" value="Genomic_DNA"/>
</dbReference>
<dbReference type="Proteomes" id="UP000217301">
    <property type="component" value="Chromosome"/>
</dbReference>
<evidence type="ECO:0000259" key="1">
    <source>
        <dbReference type="Pfam" id="PF04233"/>
    </source>
</evidence>
<dbReference type="EMBL" id="UAVP01000003">
    <property type="protein sequence ID" value="SQA74535.1"/>
    <property type="molecule type" value="Genomic_DNA"/>
</dbReference>
<evidence type="ECO:0000313" key="2">
    <source>
        <dbReference type="EMBL" id="ATA83564.1"/>
    </source>
</evidence>
<evidence type="ECO:0000313" key="4">
    <source>
        <dbReference type="EMBL" id="SQA74535.1"/>
    </source>
</evidence>
<proteinExistence type="predicted"/>
<sequence>MSRLIEGYIREAFENRSISESQSKELWQYYYKHLNKALAEGYNPTIEETNTELVTSLKHNLARFSAFKETSFKQQIEASLTKNGKVLSWQEFKAEANKLNIEYNRRWLQTEYNQTVANALSAQKYEEYIANKRIYPNLTYHAVHDERTRETHRAWDGLTLPVEHSFWKTHLPPNDWGCRCYVEPTADPVTEGVRTEDIPIKEAFANNPALSGEIFPVIPYAKGMSEKAVKEVEKQVEKRLKKEKAKAKRAEETWQTIPTEKGTVRVSSLHGKDEKAENVEIASYLANKYGYEIDLIEKSNIPGVKSADTFNKTLEIKQEYKRCFTPTTDAISKAIRSAKDQADNIVLDIKSDIDRFALQNAINERVRRSKSIKTVWVIKGNFDKMYTREEILSKDFQIKWD</sequence>
<dbReference type="KEGG" id="cspu:CGC55_13720"/>
<reference evidence="5" key="2">
    <citation type="submission" date="2017-06" db="EMBL/GenBank/DDBJ databases">
        <title>Capnocytophaga spp. assemblies.</title>
        <authorList>
            <person name="Gulvik C.A."/>
        </authorList>
    </citation>
    <scope>NUCLEOTIDE SEQUENCE [LARGE SCALE GENOMIC DNA]</scope>
    <source>
        <strain evidence="5">KC1668</strain>
    </source>
</reference>
<dbReference type="InterPro" id="IPR006528">
    <property type="entry name" value="Phage_head_morphogenesis_dom"/>
</dbReference>
<keyword evidence="5" id="KW-1185">Reference proteome</keyword>
<name>A0AAX2I814_CAPSP</name>
<accession>A0AAX2I814</accession>
<dbReference type="EMBL" id="CP022385">
    <property type="protein sequence ID" value="ATA83564.1"/>
    <property type="molecule type" value="Genomic_DNA"/>
</dbReference>
<feature type="domain" description="Phage head morphogenesis" evidence="1">
    <location>
        <begin position="99"/>
        <end position="182"/>
    </location>
</feature>
<dbReference type="Pfam" id="PF04233">
    <property type="entry name" value="Phage_Mu_F"/>
    <property type="match status" value="1"/>
</dbReference>
<dbReference type="Proteomes" id="UP000249902">
    <property type="component" value="Unassembled WGS sequence"/>
</dbReference>
<reference evidence="4 6" key="3">
    <citation type="submission" date="2018-06" db="EMBL/GenBank/DDBJ databases">
        <authorList>
            <consortium name="Pathogen Informatics"/>
            <person name="Doyle S."/>
        </authorList>
    </citation>
    <scope>NUCLEOTIDE SEQUENCE [LARGE SCALE GENOMIC DNA]</scope>
    <source>
        <strain evidence="4 6">NCTC11653</strain>
    </source>
</reference>
<evidence type="ECO:0000313" key="3">
    <source>
        <dbReference type="EMBL" id="ATA85491.1"/>
    </source>
</evidence>
<dbReference type="RefSeq" id="WP_002681598.1">
    <property type="nucleotide sequence ID" value="NZ_CP022385.1"/>
</dbReference>
<dbReference type="KEGG" id="cspu:CGC55_03125"/>
<protein>
    <submittedName>
        <fullName evidence="2 4">Phage head morphogenesis protein</fullName>
    </submittedName>
</protein>
<organism evidence="4 6">
    <name type="scientific">Capnocytophaga sputigena</name>
    <dbReference type="NCBI Taxonomy" id="1019"/>
    <lineage>
        <taxon>Bacteria</taxon>
        <taxon>Pseudomonadati</taxon>
        <taxon>Bacteroidota</taxon>
        <taxon>Flavobacteriia</taxon>
        <taxon>Flavobacteriales</taxon>
        <taxon>Flavobacteriaceae</taxon>
        <taxon>Capnocytophaga</taxon>
    </lineage>
</organism>
<evidence type="ECO:0000313" key="6">
    <source>
        <dbReference type="Proteomes" id="UP000249902"/>
    </source>
</evidence>